<feature type="chain" id="PRO_5006874555" description="Secreted protein" evidence="1">
    <location>
        <begin position="27"/>
        <end position="73"/>
    </location>
</feature>
<evidence type="ECO:0000256" key="1">
    <source>
        <dbReference type="SAM" id="SignalP"/>
    </source>
</evidence>
<feature type="signal peptide" evidence="1">
    <location>
        <begin position="1"/>
        <end position="26"/>
    </location>
</feature>
<accession>A0A0V1AI81</accession>
<reference evidence="2 3" key="1">
    <citation type="submission" date="2015-01" db="EMBL/GenBank/DDBJ databases">
        <title>Evolution of Trichinella species and genotypes.</title>
        <authorList>
            <person name="Korhonen P.K."/>
            <person name="Edoardo P."/>
            <person name="Giuseppe L.R."/>
            <person name="Gasser R.B."/>
        </authorList>
    </citation>
    <scope>NUCLEOTIDE SEQUENCE [LARGE SCALE GENOMIC DNA]</scope>
    <source>
        <strain evidence="2">ISS3</strain>
    </source>
</reference>
<proteinExistence type="predicted"/>
<evidence type="ECO:0000313" key="2">
    <source>
        <dbReference type="EMBL" id="KRY24560.1"/>
    </source>
</evidence>
<name>A0A0V1AI81_TRISP</name>
<dbReference type="OrthoDB" id="10546806at2759"/>
<keyword evidence="3" id="KW-1185">Reference proteome</keyword>
<sequence>MSGSSICLNLLLIAVRLPIFLNVSIAVSHVPKAAPLLGLPHCQSNNEFDAVCSCNWLRSNSGAVSVSLNFIRF</sequence>
<dbReference type="AlphaFoldDB" id="A0A0V1AI81"/>
<evidence type="ECO:0000313" key="3">
    <source>
        <dbReference type="Proteomes" id="UP000054776"/>
    </source>
</evidence>
<comment type="caution">
    <text evidence="2">The sequence shown here is derived from an EMBL/GenBank/DDBJ whole genome shotgun (WGS) entry which is preliminary data.</text>
</comment>
<organism evidence="2 3">
    <name type="scientific">Trichinella spiralis</name>
    <name type="common">Trichina worm</name>
    <dbReference type="NCBI Taxonomy" id="6334"/>
    <lineage>
        <taxon>Eukaryota</taxon>
        <taxon>Metazoa</taxon>
        <taxon>Ecdysozoa</taxon>
        <taxon>Nematoda</taxon>
        <taxon>Enoplea</taxon>
        <taxon>Dorylaimia</taxon>
        <taxon>Trichinellida</taxon>
        <taxon>Trichinellidae</taxon>
        <taxon>Trichinella</taxon>
    </lineage>
</organism>
<dbReference type="EMBL" id="JYDH01001626">
    <property type="protein sequence ID" value="KRY24560.1"/>
    <property type="molecule type" value="Genomic_DNA"/>
</dbReference>
<protein>
    <recommendedName>
        <fullName evidence="4">Secreted protein</fullName>
    </recommendedName>
</protein>
<gene>
    <name evidence="2" type="ORF">T01_16086</name>
</gene>
<evidence type="ECO:0008006" key="4">
    <source>
        <dbReference type="Google" id="ProtNLM"/>
    </source>
</evidence>
<dbReference type="Proteomes" id="UP000054776">
    <property type="component" value="Unassembled WGS sequence"/>
</dbReference>
<keyword evidence="1" id="KW-0732">Signal</keyword>
<dbReference type="InParanoid" id="A0A0V1AI81"/>